<sequence>MSSTIKLTVAAALAHVPFIPHVGFIGQKAGERPCYHCVVSLHQDARGLCVAEEGLMSRCLVCADAHETCCAIPDELLGAAQRIWNCYLAHALHDNKWTGLQRWRIDKLFGECTSAFRSTYDILLNPNRPMTYDREDIDLVNRSRDPAKQRESMNMLVRAVYHEEPYYSSADIGPEVAALFPAFFADCAKIDSLRNQLQLIGTCRDTPVSGEEPTTNRDEFRMMLNDDLVELIEDALNTGVSAPQVTDRTHT</sequence>
<dbReference type="Proteomes" id="UP000265631">
    <property type="component" value="Unassembled WGS sequence"/>
</dbReference>
<dbReference type="AlphaFoldDB" id="A0A395N2X1"/>
<comment type="caution">
    <text evidence="1">The sequence shown here is derived from an EMBL/GenBank/DDBJ whole genome shotgun (WGS) entry which is preliminary data.</text>
</comment>
<dbReference type="EMBL" id="PXXK01000033">
    <property type="protein sequence ID" value="RFN53929.1"/>
    <property type="molecule type" value="Genomic_DNA"/>
</dbReference>
<name>A0A395N2X1_9HYPO</name>
<organism evidence="1 2">
    <name type="scientific">Fusarium flagelliforme</name>
    <dbReference type="NCBI Taxonomy" id="2675880"/>
    <lineage>
        <taxon>Eukaryota</taxon>
        <taxon>Fungi</taxon>
        <taxon>Dikarya</taxon>
        <taxon>Ascomycota</taxon>
        <taxon>Pezizomycotina</taxon>
        <taxon>Sordariomycetes</taxon>
        <taxon>Hypocreomycetidae</taxon>
        <taxon>Hypocreales</taxon>
        <taxon>Nectriaceae</taxon>
        <taxon>Fusarium</taxon>
        <taxon>Fusarium incarnatum-equiseti species complex</taxon>
    </lineage>
</organism>
<protein>
    <submittedName>
        <fullName evidence="1">Uncharacterized protein</fullName>
    </submittedName>
</protein>
<gene>
    <name evidence="1" type="ORF">FIE12Z_1676</name>
</gene>
<keyword evidence="2" id="KW-1185">Reference proteome</keyword>
<reference evidence="1 2" key="1">
    <citation type="journal article" date="2018" name="PLoS Pathog.">
        <title>Evolution of structural diversity of trichothecenes, a family of toxins produced by plant pathogenic and entomopathogenic fungi.</title>
        <authorList>
            <person name="Proctor R.H."/>
            <person name="McCormick S.P."/>
            <person name="Kim H.S."/>
            <person name="Cardoza R.E."/>
            <person name="Stanley A.M."/>
            <person name="Lindo L."/>
            <person name="Kelly A."/>
            <person name="Brown D.W."/>
            <person name="Lee T."/>
            <person name="Vaughan M.M."/>
            <person name="Alexander N.J."/>
            <person name="Busman M."/>
            <person name="Gutierrez S."/>
        </authorList>
    </citation>
    <scope>NUCLEOTIDE SEQUENCE [LARGE SCALE GENOMIC DNA]</scope>
    <source>
        <strain evidence="1 2">NRRL 13405</strain>
    </source>
</reference>
<evidence type="ECO:0000313" key="1">
    <source>
        <dbReference type="EMBL" id="RFN53929.1"/>
    </source>
</evidence>
<proteinExistence type="predicted"/>
<accession>A0A395N2X1</accession>
<evidence type="ECO:0000313" key="2">
    <source>
        <dbReference type="Proteomes" id="UP000265631"/>
    </source>
</evidence>